<dbReference type="AlphaFoldDB" id="A0A1M4VLJ6"/>
<dbReference type="CDD" id="cd00519">
    <property type="entry name" value="Lipase_3"/>
    <property type="match status" value="1"/>
</dbReference>
<sequence>MQRSDDRTSATGLKPLKRYQYEHYAVLCKLAYPRIFRHTRYGFDPNGQRIIRDRYGKTMIRVLWSRKKDEVVVVFKGSHSVSDWVLNLALWMKDCRPLGLPYHIHAGLYYLLQQESQPARNEDKLGMSVLERLETILLPLIGQGKRIVLTGHSSGGAMACVVADYLERRVPKSIKRVVTFGQPAVGNWRFYRQYTLKHKTYRICCDIDIVTFLPPLPFVYWHVGKLLWLYNGRIYENTPTLIRLGRSLFSWVIRPFSYHLMSKYIRNKDFFDER</sequence>
<dbReference type="InterPro" id="IPR051218">
    <property type="entry name" value="Sec_MonoDiacylglyc_Lipase"/>
</dbReference>
<dbReference type="Pfam" id="PF01764">
    <property type="entry name" value="Lipase_3"/>
    <property type="match status" value="1"/>
</dbReference>
<name>A0A1M4VLJ6_VIBGA</name>
<protein>
    <submittedName>
        <fullName evidence="2">Predicted lipase</fullName>
    </submittedName>
</protein>
<evidence type="ECO:0000313" key="2">
    <source>
        <dbReference type="EMBL" id="SHE69765.1"/>
    </source>
</evidence>
<reference evidence="3" key="1">
    <citation type="submission" date="2016-11" db="EMBL/GenBank/DDBJ databases">
        <authorList>
            <person name="Varghese N."/>
            <person name="Submissions S."/>
        </authorList>
    </citation>
    <scope>NUCLEOTIDE SEQUENCE [LARGE SCALE GENOMIC DNA]</scope>
    <source>
        <strain evidence="3">DSM 21264</strain>
    </source>
</reference>
<organism evidence="2 3">
    <name type="scientific">Vibrio gazogenes DSM 21264 = NBRC 103151</name>
    <dbReference type="NCBI Taxonomy" id="1123492"/>
    <lineage>
        <taxon>Bacteria</taxon>
        <taxon>Pseudomonadati</taxon>
        <taxon>Pseudomonadota</taxon>
        <taxon>Gammaproteobacteria</taxon>
        <taxon>Vibrionales</taxon>
        <taxon>Vibrionaceae</taxon>
        <taxon>Vibrio</taxon>
    </lineage>
</organism>
<dbReference type="GO" id="GO:0006629">
    <property type="term" value="P:lipid metabolic process"/>
    <property type="evidence" value="ECO:0007669"/>
    <property type="project" value="InterPro"/>
</dbReference>
<evidence type="ECO:0000259" key="1">
    <source>
        <dbReference type="Pfam" id="PF01764"/>
    </source>
</evidence>
<gene>
    <name evidence="2" type="ORF">SAMN02745781_00745</name>
</gene>
<dbReference type="InterPro" id="IPR002921">
    <property type="entry name" value="Fungal_lipase-type"/>
</dbReference>
<dbReference type="InterPro" id="IPR029058">
    <property type="entry name" value="AB_hydrolase_fold"/>
</dbReference>
<proteinExistence type="predicted"/>
<evidence type="ECO:0000313" key="3">
    <source>
        <dbReference type="Proteomes" id="UP000184159"/>
    </source>
</evidence>
<keyword evidence="3" id="KW-1185">Reference proteome</keyword>
<dbReference type="SUPFAM" id="SSF53474">
    <property type="entry name" value="alpha/beta-Hydrolases"/>
    <property type="match status" value="1"/>
</dbReference>
<dbReference type="PANTHER" id="PTHR45856:SF24">
    <property type="entry name" value="FUNGAL LIPASE-LIKE DOMAIN-CONTAINING PROTEIN"/>
    <property type="match status" value="1"/>
</dbReference>
<dbReference type="EMBL" id="FQUH01000002">
    <property type="protein sequence ID" value="SHE69765.1"/>
    <property type="molecule type" value="Genomic_DNA"/>
</dbReference>
<dbReference type="Proteomes" id="UP000184159">
    <property type="component" value="Unassembled WGS sequence"/>
</dbReference>
<accession>A0A1M4VLJ6</accession>
<dbReference type="PANTHER" id="PTHR45856">
    <property type="entry name" value="ALPHA/BETA-HYDROLASES SUPERFAMILY PROTEIN"/>
    <property type="match status" value="1"/>
</dbReference>
<dbReference type="Gene3D" id="3.40.50.1820">
    <property type="entry name" value="alpha/beta hydrolase"/>
    <property type="match status" value="1"/>
</dbReference>
<feature type="domain" description="Fungal lipase-type" evidence="1">
    <location>
        <begin position="72"/>
        <end position="216"/>
    </location>
</feature>